<dbReference type="EMBL" id="FMWG01000004">
    <property type="protein sequence ID" value="SCZ61478.1"/>
    <property type="molecule type" value="Genomic_DNA"/>
</dbReference>
<accession>A0A1G5QIM9</accession>
<feature type="domain" description="FHA" evidence="1">
    <location>
        <begin position="28"/>
        <end position="79"/>
    </location>
</feature>
<protein>
    <submittedName>
        <fullName evidence="2">FHA domain protein</fullName>
    </submittedName>
</protein>
<dbReference type="CDD" id="cd00060">
    <property type="entry name" value="FHA"/>
    <property type="match status" value="1"/>
</dbReference>
<reference evidence="2 3" key="1">
    <citation type="submission" date="2016-10" db="EMBL/GenBank/DDBJ databases">
        <authorList>
            <person name="de Groot N.N."/>
        </authorList>
    </citation>
    <scope>NUCLEOTIDE SEQUENCE [LARGE SCALE GENOMIC DNA]</scope>
    <source>
        <strain evidence="2 3">U95</strain>
    </source>
</reference>
<proteinExistence type="predicted"/>
<dbReference type="RefSeq" id="WP_090218012.1">
    <property type="nucleotide sequence ID" value="NZ_FMWG01000004.1"/>
</dbReference>
<dbReference type="InterPro" id="IPR008984">
    <property type="entry name" value="SMAD_FHA_dom_sf"/>
</dbReference>
<dbReference type="Pfam" id="PF00498">
    <property type="entry name" value="FHA"/>
    <property type="match status" value="1"/>
</dbReference>
<sequence length="297" mass="33736">MTLSIQLIQIPEAETVPKREFYLDGSKVDIGRDFAADICLPDMSEQMSRRHIQLMRLPDGGYTVTDLSTNGAKLNGKDLPSGEAHGLNDGDVIGILGYRLLVSLIAKSGKVVETADDLMAGDPFETTTDFSAKELLIANAEIETYENEPKRGFSDTVKDLDEDLMFDPFAEGPELREPVEPKRHFQQTPMSEAETAENVEVMRLPRTLPSTTQIDALLRGQHYQENALEAVERALERFLDEVDPNILEDDYKLFIPPLMRRKKRFWAIHRRQFAKKKASGEFKRSFLALFAEEMRKQ</sequence>
<dbReference type="SUPFAM" id="SSF49879">
    <property type="entry name" value="SMAD/FHA domain"/>
    <property type="match status" value="1"/>
</dbReference>
<dbReference type="OrthoDB" id="273564at2"/>
<dbReference type="InterPro" id="IPR000253">
    <property type="entry name" value="FHA_dom"/>
</dbReference>
<keyword evidence="3" id="KW-1185">Reference proteome</keyword>
<gene>
    <name evidence="2" type="ORF">SAMN04488118_104246</name>
</gene>
<evidence type="ECO:0000313" key="2">
    <source>
        <dbReference type="EMBL" id="SCZ61478.1"/>
    </source>
</evidence>
<dbReference type="Proteomes" id="UP000198767">
    <property type="component" value="Unassembled WGS sequence"/>
</dbReference>
<name>A0A1G5QIM9_9RHOB</name>
<dbReference type="Gene3D" id="2.60.200.20">
    <property type="match status" value="1"/>
</dbReference>
<dbReference type="PROSITE" id="PS50006">
    <property type="entry name" value="FHA_DOMAIN"/>
    <property type="match status" value="1"/>
</dbReference>
<dbReference type="AlphaFoldDB" id="A0A1G5QIM9"/>
<dbReference type="STRING" id="1156985.SAMN04488118_104246"/>
<organism evidence="2 3">
    <name type="scientific">Epibacterium ulvae</name>
    <dbReference type="NCBI Taxonomy" id="1156985"/>
    <lineage>
        <taxon>Bacteria</taxon>
        <taxon>Pseudomonadati</taxon>
        <taxon>Pseudomonadota</taxon>
        <taxon>Alphaproteobacteria</taxon>
        <taxon>Rhodobacterales</taxon>
        <taxon>Roseobacteraceae</taxon>
        <taxon>Epibacterium</taxon>
    </lineage>
</organism>
<evidence type="ECO:0000259" key="1">
    <source>
        <dbReference type="PROSITE" id="PS50006"/>
    </source>
</evidence>
<evidence type="ECO:0000313" key="3">
    <source>
        <dbReference type="Proteomes" id="UP000198767"/>
    </source>
</evidence>